<dbReference type="RefSeq" id="XP_062720667.1">
    <property type="nucleotide sequence ID" value="XM_062868015.1"/>
</dbReference>
<reference evidence="1" key="1">
    <citation type="journal article" date="2023" name="Mol. Phylogenet. Evol.">
        <title>Genome-scale phylogeny and comparative genomics of the fungal order Sordariales.</title>
        <authorList>
            <person name="Hensen N."/>
            <person name="Bonometti L."/>
            <person name="Westerberg I."/>
            <person name="Brannstrom I.O."/>
            <person name="Guillou S."/>
            <person name="Cros-Aarteil S."/>
            <person name="Calhoun S."/>
            <person name="Haridas S."/>
            <person name="Kuo A."/>
            <person name="Mondo S."/>
            <person name="Pangilinan J."/>
            <person name="Riley R."/>
            <person name="LaButti K."/>
            <person name="Andreopoulos B."/>
            <person name="Lipzen A."/>
            <person name="Chen C."/>
            <person name="Yan M."/>
            <person name="Daum C."/>
            <person name="Ng V."/>
            <person name="Clum A."/>
            <person name="Steindorff A."/>
            <person name="Ohm R.A."/>
            <person name="Martin F."/>
            <person name="Silar P."/>
            <person name="Natvig D.O."/>
            <person name="Lalanne C."/>
            <person name="Gautier V."/>
            <person name="Ament-Velasquez S.L."/>
            <person name="Kruys A."/>
            <person name="Hutchinson M.I."/>
            <person name="Powell A.J."/>
            <person name="Barry K."/>
            <person name="Miller A.N."/>
            <person name="Grigoriev I.V."/>
            <person name="Debuchy R."/>
            <person name="Gladieux P."/>
            <person name="Hiltunen Thoren M."/>
            <person name="Johannesson H."/>
        </authorList>
    </citation>
    <scope>NUCLEOTIDE SEQUENCE</scope>
    <source>
        <strain evidence="1">CBS 333.67</strain>
    </source>
</reference>
<dbReference type="AlphaFoldDB" id="A0AAJ0GRR5"/>
<keyword evidence="2" id="KW-1185">Reference proteome</keyword>
<name>A0AAJ0GRR5_9PEZI</name>
<dbReference type="Proteomes" id="UP001273166">
    <property type="component" value="Unassembled WGS sequence"/>
</dbReference>
<organism evidence="1 2">
    <name type="scientific">Chaetomium strumarium</name>
    <dbReference type="NCBI Taxonomy" id="1170767"/>
    <lineage>
        <taxon>Eukaryota</taxon>
        <taxon>Fungi</taxon>
        <taxon>Dikarya</taxon>
        <taxon>Ascomycota</taxon>
        <taxon>Pezizomycotina</taxon>
        <taxon>Sordariomycetes</taxon>
        <taxon>Sordariomycetidae</taxon>
        <taxon>Sordariales</taxon>
        <taxon>Chaetomiaceae</taxon>
        <taxon>Chaetomium</taxon>
    </lineage>
</organism>
<evidence type="ECO:0000313" key="2">
    <source>
        <dbReference type="Proteomes" id="UP001273166"/>
    </source>
</evidence>
<evidence type="ECO:0000313" key="1">
    <source>
        <dbReference type="EMBL" id="KAK3304887.1"/>
    </source>
</evidence>
<comment type="caution">
    <text evidence="1">The sequence shown here is derived from an EMBL/GenBank/DDBJ whole genome shotgun (WGS) entry which is preliminary data.</text>
</comment>
<accession>A0AAJ0GRR5</accession>
<proteinExistence type="predicted"/>
<gene>
    <name evidence="1" type="ORF">B0T15DRAFT_512975</name>
</gene>
<reference evidence="1" key="2">
    <citation type="submission" date="2023-06" db="EMBL/GenBank/DDBJ databases">
        <authorList>
            <consortium name="Lawrence Berkeley National Laboratory"/>
            <person name="Mondo S.J."/>
            <person name="Hensen N."/>
            <person name="Bonometti L."/>
            <person name="Westerberg I."/>
            <person name="Brannstrom I.O."/>
            <person name="Guillou S."/>
            <person name="Cros-Aarteil S."/>
            <person name="Calhoun S."/>
            <person name="Haridas S."/>
            <person name="Kuo A."/>
            <person name="Pangilinan J."/>
            <person name="Riley R."/>
            <person name="Labutti K."/>
            <person name="Andreopoulos B."/>
            <person name="Lipzen A."/>
            <person name="Chen C."/>
            <person name="Yanf M."/>
            <person name="Daum C."/>
            <person name="Ng V."/>
            <person name="Clum A."/>
            <person name="Steindorff A."/>
            <person name="Ohm R."/>
            <person name="Martin F."/>
            <person name="Silar P."/>
            <person name="Natvig D."/>
            <person name="Lalanne C."/>
            <person name="Gautier V."/>
            <person name="Ament-Velasquez S.L."/>
            <person name="Kruys A."/>
            <person name="Hutchinson M.I."/>
            <person name="Powell A.J."/>
            <person name="Barry K."/>
            <person name="Miller A.N."/>
            <person name="Grigoriev I.V."/>
            <person name="Debuchy R."/>
            <person name="Gladieux P."/>
            <person name="Thoren M.H."/>
            <person name="Johannesson H."/>
        </authorList>
    </citation>
    <scope>NUCLEOTIDE SEQUENCE</scope>
    <source>
        <strain evidence="1">CBS 333.67</strain>
    </source>
</reference>
<dbReference type="GeneID" id="87886844"/>
<sequence>MVLGLASAVGDATKPGPSNKDLRAAALNAIKAIEMVTIMRKIDYESFRMPAMESADEFTGDRKVNFKTWELVLPGAPKARELDLEATIEANPSQSNIAERIARWEEDVYLADNIPNEDGIMEGGRLLTKGEIRSYHKAAIRTAERAERLAKNLSC</sequence>
<protein>
    <submittedName>
        <fullName evidence="1">Uncharacterized protein</fullName>
    </submittedName>
</protein>
<dbReference type="EMBL" id="JAUDZG010000005">
    <property type="protein sequence ID" value="KAK3304887.1"/>
    <property type="molecule type" value="Genomic_DNA"/>
</dbReference>